<gene>
    <name evidence="2" type="ORF">D9758_004412</name>
</gene>
<feature type="region of interest" description="Disordered" evidence="1">
    <location>
        <begin position="112"/>
        <end position="218"/>
    </location>
</feature>
<feature type="compositionally biased region" description="Polar residues" evidence="1">
    <location>
        <begin position="198"/>
        <end position="211"/>
    </location>
</feature>
<feature type="compositionally biased region" description="Polar residues" evidence="1">
    <location>
        <begin position="31"/>
        <end position="41"/>
    </location>
</feature>
<proteinExistence type="predicted"/>
<sequence length="265" mass="29789">MLSKRPSALNLLHSFHRTRSHSNAPHALGRSNDSNPTSPVFTSPKLLHKAGEELQSPSYYDGREGPFDPSFDAFIVHSPKLTSTLLDDDPFAMKSPIILVEPLHCLSPTFAHHSPLSPRLPHSSKYQDRDSDDDDEDKHLLQLPMPTKRHLGSRTSLPSLRPASRSLRSKPSPLHLSSSGSKYTKVSDEEHLPPPPSATRSVFNFRSSSKNSSEEEFGDKRDIFLRRSSSLSFFDEVNKLFEEEALYDHSDVHDLKKPLMTSDIL</sequence>
<dbReference type="AlphaFoldDB" id="A0A8H5LST7"/>
<dbReference type="EMBL" id="JAACJM010000017">
    <property type="protein sequence ID" value="KAF5368079.1"/>
    <property type="molecule type" value="Genomic_DNA"/>
</dbReference>
<evidence type="ECO:0000256" key="1">
    <source>
        <dbReference type="SAM" id="MobiDB-lite"/>
    </source>
</evidence>
<feature type="region of interest" description="Disordered" evidence="1">
    <location>
        <begin position="20"/>
        <end position="43"/>
    </location>
</feature>
<feature type="compositionally biased region" description="Low complexity" evidence="1">
    <location>
        <begin position="112"/>
        <end position="124"/>
    </location>
</feature>
<evidence type="ECO:0000313" key="2">
    <source>
        <dbReference type="EMBL" id="KAF5368079.1"/>
    </source>
</evidence>
<organism evidence="2 3">
    <name type="scientific">Tetrapyrgos nigripes</name>
    <dbReference type="NCBI Taxonomy" id="182062"/>
    <lineage>
        <taxon>Eukaryota</taxon>
        <taxon>Fungi</taxon>
        <taxon>Dikarya</taxon>
        <taxon>Basidiomycota</taxon>
        <taxon>Agaricomycotina</taxon>
        <taxon>Agaricomycetes</taxon>
        <taxon>Agaricomycetidae</taxon>
        <taxon>Agaricales</taxon>
        <taxon>Marasmiineae</taxon>
        <taxon>Marasmiaceae</taxon>
        <taxon>Tetrapyrgos</taxon>
    </lineage>
</organism>
<feature type="compositionally biased region" description="Low complexity" evidence="1">
    <location>
        <begin position="153"/>
        <end position="181"/>
    </location>
</feature>
<comment type="caution">
    <text evidence="2">The sequence shown here is derived from an EMBL/GenBank/DDBJ whole genome shotgun (WGS) entry which is preliminary data.</text>
</comment>
<keyword evidence="3" id="KW-1185">Reference proteome</keyword>
<evidence type="ECO:0000313" key="3">
    <source>
        <dbReference type="Proteomes" id="UP000559256"/>
    </source>
</evidence>
<protein>
    <submittedName>
        <fullName evidence="2">Uncharacterized protein</fullName>
    </submittedName>
</protein>
<reference evidence="2 3" key="1">
    <citation type="journal article" date="2020" name="ISME J.">
        <title>Uncovering the hidden diversity of litter-decomposition mechanisms in mushroom-forming fungi.</title>
        <authorList>
            <person name="Floudas D."/>
            <person name="Bentzer J."/>
            <person name="Ahren D."/>
            <person name="Johansson T."/>
            <person name="Persson P."/>
            <person name="Tunlid A."/>
        </authorList>
    </citation>
    <scope>NUCLEOTIDE SEQUENCE [LARGE SCALE GENOMIC DNA]</scope>
    <source>
        <strain evidence="2 3">CBS 291.85</strain>
    </source>
</reference>
<name>A0A8H5LST7_9AGAR</name>
<accession>A0A8H5LST7</accession>
<dbReference type="Proteomes" id="UP000559256">
    <property type="component" value="Unassembled WGS sequence"/>
</dbReference>